<dbReference type="Proteomes" id="UP000299794">
    <property type="component" value="Unassembled WGS sequence"/>
</dbReference>
<evidence type="ECO:0000313" key="2">
    <source>
        <dbReference type="Proteomes" id="UP000299794"/>
    </source>
</evidence>
<evidence type="ECO:0000313" key="1">
    <source>
        <dbReference type="EMBL" id="GDZ95042.1"/>
    </source>
</evidence>
<comment type="caution">
    <text evidence="1">The sequence shown here is derived from an EMBL/GenBank/DDBJ whole genome shotgun (WGS) entry which is preliminary data.</text>
</comment>
<gene>
    <name evidence="1" type="ORF">PA905_32230</name>
</gene>
<name>A0A4P5ZNZ9_PLAAG</name>
<sequence>MSAKEIYREKFLYPEFQSDDTYKAPQEQITINQARLLIQDVDRIVNQIINLI</sequence>
<accession>A0A4P5ZNZ9</accession>
<dbReference type="AlphaFoldDB" id="A0A4P5ZNZ9"/>
<dbReference type="RefSeq" id="WP_155806195.1">
    <property type="nucleotide sequence ID" value="NZ_BJCD01000051.1"/>
</dbReference>
<organism evidence="1 2">
    <name type="scientific">Planktothrix agardhii CCAP 1459/11A</name>
    <dbReference type="NCBI Taxonomy" id="282420"/>
    <lineage>
        <taxon>Bacteria</taxon>
        <taxon>Bacillati</taxon>
        <taxon>Cyanobacteriota</taxon>
        <taxon>Cyanophyceae</taxon>
        <taxon>Oscillatoriophycideae</taxon>
        <taxon>Oscillatoriales</taxon>
        <taxon>Microcoleaceae</taxon>
        <taxon>Planktothrix</taxon>
    </lineage>
</organism>
<dbReference type="EMBL" id="BJCD01000051">
    <property type="protein sequence ID" value="GDZ95042.1"/>
    <property type="molecule type" value="Genomic_DNA"/>
</dbReference>
<protein>
    <submittedName>
        <fullName evidence="1">Uncharacterized protein</fullName>
    </submittedName>
</protein>
<reference evidence="2" key="1">
    <citation type="submission" date="2019-02" db="EMBL/GenBank/DDBJ databases">
        <title>Draft genome sequence of Planktothrix agardhii NIES-905.</title>
        <authorList>
            <person name="Yamaguchi H."/>
            <person name="Suzuki S."/>
            <person name="Kawachi M."/>
        </authorList>
    </citation>
    <scope>NUCLEOTIDE SEQUENCE [LARGE SCALE GENOMIC DNA]</scope>
    <source>
        <strain evidence="2">CCAP 1459/11A</strain>
    </source>
</reference>
<proteinExistence type="predicted"/>